<dbReference type="InterPro" id="IPR001584">
    <property type="entry name" value="Integrase_cat-core"/>
</dbReference>
<dbReference type="GO" id="GO:0015074">
    <property type="term" value="P:DNA integration"/>
    <property type="evidence" value="ECO:0007669"/>
    <property type="project" value="InterPro"/>
</dbReference>
<evidence type="ECO:0000313" key="2">
    <source>
        <dbReference type="EMBL" id="GAG33040.1"/>
    </source>
</evidence>
<dbReference type="SUPFAM" id="SSF53098">
    <property type="entry name" value="Ribonuclease H-like"/>
    <property type="match status" value="1"/>
</dbReference>
<dbReference type="InterPro" id="IPR036397">
    <property type="entry name" value="RNaseH_sf"/>
</dbReference>
<dbReference type="PANTHER" id="PTHR46889">
    <property type="entry name" value="TRANSPOSASE INSF FOR INSERTION SEQUENCE IS3B-RELATED"/>
    <property type="match status" value="1"/>
</dbReference>
<dbReference type="PROSITE" id="PS50994">
    <property type="entry name" value="INTEGRASE"/>
    <property type="match status" value="1"/>
</dbReference>
<dbReference type="InterPro" id="IPR012337">
    <property type="entry name" value="RNaseH-like_sf"/>
</dbReference>
<name>X0WQX0_9ZZZZ</name>
<feature type="non-terminal residue" evidence="2">
    <location>
        <position position="1"/>
    </location>
</feature>
<dbReference type="GO" id="GO:0003676">
    <property type="term" value="F:nucleic acid binding"/>
    <property type="evidence" value="ECO:0007669"/>
    <property type="project" value="InterPro"/>
</dbReference>
<reference evidence="2" key="1">
    <citation type="journal article" date="2014" name="Front. Microbiol.">
        <title>High frequency of phylogenetically diverse reductive dehalogenase-homologous genes in deep subseafloor sedimentary metagenomes.</title>
        <authorList>
            <person name="Kawai M."/>
            <person name="Futagami T."/>
            <person name="Toyoda A."/>
            <person name="Takaki Y."/>
            <person name="Nishi S."/>
            <person name="Hori S."/>
            <person name="Arai W."/>
            <person name="Tsubouchi T."/>
            <person name="Morono Y."/>
            <person name="Uchiyama I."/>
            <person name="Ito T."/>
            <person name="Fujiyama A."/>
            <person name="Inagaki F."/>
            <person name="Takami H."/>
        </authorList>
    </citation>
    <scope>NUCLEOTIDE SEQUENCE</scope>
    <source>
        <strain evidence="2">Expedition CK06-06</strain>
    </source>
</reference>
<dbReference type="Pfam" id="PF13683">
    <property type="entry name" value="rve_3"/>
    <property type="match status" value="1"/>
</dbReference>
<proteinExistence type="predicted"/>
<feature type="domain" description="Integrase catalytic" evidence="1">
    <location>
        <begin position="83"/>
        <end position="246"/>
    </location>
</feature>
<dbReference type="AlphaFoldDB" id="X0WQX0"/>
<gene>
    <name evidence="2" type="ORF">S01H1_70375</name>
</gene>
<protein>
    <recommendedName>
        <fullName evidence="1">Integrase catalytic domain-containing protein</fullName>
    </recommendedName>
</protein>
<organism evidence="2">
    <name type="scientific">marine sediment metagenome</name>
    <dbReference type="NCBI Taxonomy" id="412755"/>
    <lineage>
        <taxon>unclassified sequences</taxon>
        <taxon>metagenomes</taxon>
        <taxon>ecological metagenomes</taxon>
    </lineage>
</organism>
<comment type="caution">
    <text evidence="2">The sequence shown here is derived from an EMBL/GenBank/DDBJ whole genome shotgun (WGS) entry which is preliminary data.</text>
</comment>
<dbReference type="Gene3D" id="3.30.420.10">
    <property type="entry name" value="Ribonuclease H-like superfamily/Ribonuclease H"/>
    <property type="match status" value="1"/>
</dbReference>
<evidence type="ECO:0000259" key="1">
    <source>
        <dbReference type="PROSITE" id="PS50994"/>
    </source>
</evidence>
<dbReference type="InterPro" id="IPR050900">
    <property type="entry name" value="Transposase_IS3/IS150/IS904"/>
</dbReference>
<accession>X0WQX0</accession>
<feature type="non-terminal residue" evidence="2">
    <location>
        <position position="246"/>
    </location>
</feature>
<dbReference type="EMBL" id="BARS01046794">
    <property type="protein sequence ID" value="GAG33040.1"/>
    <property type="molecule type" value="Genomic_DNA"/>
</dbReference>
<sequence>TRTLIIRMATENQWRARKIQAELMKLGIRVSIATVSRYVPKAKPDPTQQQRWTTFLRGPAKLAKRLRLRRGESLIHKRLASRAGTRPRNHKDVIAGMDFFVVPTVRFRLLYVWFAIDHGRRRILHFNVTGNPSARWVIQQLRETFPDEPIHRYLICDNDAIFSPAVTSAIKSFGIDPKRTAFRSPWQNGTAERVVGSVRRELLDHVVVLNEDHLRRLLREYVNYYNAERVHTSISDSPAGRPVESR</sequence>
<dbReference type="PANTHER" id="PTHR46889:SF4">
    <property type="entry name" value="TRANSPOSASE INSO FOR INSERTION SEQUENCE ELEMENT IS911B-RELATED"/>
    <property type="match status" value="1"/>
</dbReference>